<name>A0AA38NZX9_9AGAR</name>
<proteinExistence type="predicted"/>
<accession>A0AA38NZX9</accession>
<dbReference type="Proteomes" id="UP001163846">
    <property type="component" value="Unassembled WGS sequence"/>
</dbReference>
<gene>
    <name evidence="1" type="ORF">F5878DRAFT_546286</name>
</gene>
<reference evidence="1" key="1">
    <citation type="submission" date="2022-08" db="EMBL/GenBank/DDBJ databases">
        <authorList>
            <consortium name="DOE Joint Genome Institute"/>
            <person name="Min B."/>
            <person name="Riley R."/>
            <person name="Sierra-Patev S."/>
            <person name="Naranjo-Ortiz M."/>
            <person name="Looney B."/>
            <person name="Konkel Z."/>
            <person name="Slot J.C."/>
            <person name="Sakamoto Y."/>
            <person name="Steenwyk J.L."/>
            <person name="Rokas A."/>
            <person name="Carro J."/>
            <person name="Camarero S."/>
            <person name="Ferreira P."/>
            <person name="Molpeceres G."/>
            <person name="Ruiz-Duenas F.J."/>
            <person name="Serrano A."/>
            <person name="Henrissat B."/>
            <person name="Drula E."/>
            <person name="Hughes K.W."/>
            <person name="Mata J.L."/>
            <person name="Ishikawa N.K."/>
            <person name="Vargas-Isla R."/>
            <person name="Ushijima S."/>
            <person name="Smith C.A."/>
            <person name="Ahrendt S."/>
            <person name="Andreopoulos W."/>
            <person name="He G."/>
            <person name="Labutti K."/>
            <person name="Lipzen A."/>
            <person name="Ng V."/>
            <person name="Sandor L."/>
            <person name="Barry K."/>
            <person name="Martinez A.T."/>
            <person name="Xiao Y."/>
            <person name="Gibbons J.G."/>
            <person name="Terashima K."/>
            <person name="Hibbett D.S."/>
            <person name="Grigoriev I.V."/>
        </authorList>
    </citation>
    <scope>NUCLEOTIDE SEQUENCE</scope>
    <source>
        <strain evidence="1">TFB9207</strain>
    </source>
</reference>
<organism evidence="1 2">
    <name type="scientific">Lentinula raphanica</name>
    <dbReference type="NCBI Taxonomy" id="153919"/>
    <lineage>
        <taxon>Eukaryota</taxon>
        <taxon>Fungi</taxon>
        <taxon>Dikarya</taxon>
        <taxon>Basidiomycota</taxon>
        <taxon>Agaricomycotina</taxon>
        <taxon>Agaricomycetes</taxon>
        <taxon>Agaricomycetidae</taxon>
        <taxon>Agaricales</taxon>
        <taxon>Marasmiineae</taxon>
        <taxon>Omphalotaceae</taxon>
        <taxon>Lentinula</taxon>
    </lineage>
</organism>
<dbReference type="AlphaFoldDB" id="A0AA38NZX9"/>
<feature type="non-terminal residue" evidence="1">
    <location>
        <position position="1"/>
    </location>
</feature>
<evidence type="ECO:0000313" key="2">
    <source>
        <dbReference type="Proteomes" id="UP001163846"/>
    </source>
</evidence>
<evidence type="ECO:0000313" key="1">
    <source>
        <dbReference type="EMBL" id="KAJ3833601.1"/>
    </source>
</evidence>
<keyword evidence="2" id="KW-1185">Reference proteome</keyword>
<sequence>FSVQARSYTFQSATFKSTGRPRVLSWWFQNRKPVSRQPPDDLFGKVEDFAAQWWVWWSIINPTWRERDTATGRLVINDNDDSDWSNLRRPGQCGILTVLLCLFWWHERLSAPSQEWVFALQDVAWVVNELVHASK</sequence>
<protein>
    <submittedName>
        <fullName evidence="1">Uncharacterized protein</fullName>
    </submittedName>
</protein>
<dbReference type="EMBL" id="MU806665">
    <property type="protein sequence ID" value="KAJ3833601.1"/>
    <property type="molecule type" value="Genomic_DNA"/>
</dbReference>
<comment type="caution">
    <text evidence="1">The sequence shown here is derived from an EMBL/GenBank/DDBJ whole genome shotgun (WGS) entry which is preliminary data.</text>
</comment>